<protein>
    <recommendedName>
        <fullName evidence="6">FAD-binding domain-containing protein</fullName>
    </recommendedName>
</protein>
<keyword evidence="4" id="KW-0560">Oxidoreductase</keyword>
<organism evidence="7 8">
    <name type="scientific">Oidiodendron maius (strain Zn)</name>
    <dbReference type="NCBI Taxonomy" id="913774"/>
    <lineage>
        <taxon>Eukaryota</taxon>
        <taxon>Fungi</taxon>
        <taxon>Dikarya</taxon>
        <taxon>Ascomycota</taxon>
        <taxon>Pezizomycotina</taxon>
        <taxon>Leotiomycetes</taxon>
        <taxon>Leotiomycetes incertae sedis</taxon>
        <taxon>Myxotrichaceae</taxon>
        <taxon>Oidiodendron</taxon>
    </lineage>
</organism>
<sequence>MSSITPHPQASKQEPHILIIGAGITGLLFAQSLRKREALFPSLPTPKFSIFERDPNVAFRGAGWGLTVHWGLKDFLYLLPQYLIDRLPEIYVNPESVEKGEKGNFILYDLKTGEEKYRVPPSERIRVSRERLRALLMDGLDIQWSKNLVDIETDDDAGVTAKFEDGTQARGTLLIGADGSRSQVRKLICPSSYENYRLPIRLLGVSATYPKENCARIRALDPLFLQASDPTSDGFLWFSFLEVPRSTPSAVEESTQANYVCQIITSWPYRAGFLGESDPIEVPEDNAGRINWMKFMSKEWVEPFRSIVQDIPEDTEAKVISLEDWVPSQGLWDNAGGRITLVGDAAHAMTMYRGEGANHGITDMASLHRELFDTSEQELGPIDRYENEMIARGRLAVLNSRRACMDAHDAKSITETSPLVARRVMALSE</sequence>
<evidence type="ECO:0000313" key="8">
    <source>
        <dbReference type="Proteomes" id="UP000054321"/>
    </source>
</evidence>
<keyword evidence="3" id="KW-0274">FAD</keyword>
<accession>A0A0C3HKM5</accession>
<dbReference type="HOGENOM" id="CLU_009665_3_2_1"/>
<dbReference type="InterPro" id="IPR002938">
    <property type="entry name" value="FAD-bd"/>
</dbReference>
<name>A0A0C3HKM5_OIDMZ</name>
<dbReference type="Proteomes" id="UP000054321">
    <property type="component" value="Unassembled WGS sequence"/>
</dbReference>
<dbReference type="GO" id="GO:0004497">
    <property type="term" value="F:monooxygenase activity"/>
    <property type="evidence" value="ECO:0007669"/>
    <property type="project" value="UniProtKB-KW"/>
</dbReference>
<proteinExistence type="predicted"/>
<dbReference type="InterPro" id="IPR036188">
    <property type="entry name" value="FAD/NAD-bd_sf"/>
</dbReference>
<evidence type="ECO:0000256" key="5">
    <source>
        <dbReference type="ARBA" id="ARBA00023033"/>
    </source>
</evidence>
<feature type="domain" description="FAD-binding" evidence="6">
    <location>
        <begin position="335"/>
        <end position="395"/>
    </location>
</feature>
<dbReference type="OrthoDB" id="47494at2759"/>
<dbReference type="AlphaFoldDB" id="A0A0C3HKM5"/>
<comment type="cofactor">
    <cofactor evidence="1">
        <name>FAD</name>
        <dbReference type="ChEBI" id="CHEBI:57692"/>
    </cofactor>
</comment>
<dbReference type="SUPFAM" id="SSF51905">
    <property type="entry name" value="FAD/NAD(P)-binding domain"/>
    <property type="match status" value="1"/>
</dbReference>
<dbReference type="PANTHER" id="PTHR47178">
    <property type="entry name" value="MONOOXYGENASE, FAD-BINDING"/>
    <property type="match status" value="1"/>
</dbReference>
<dbReference type="Pfam" id="PF01494">
    <property type="entry name" value="FAD_binding_3"/>
    <property type="match status" value="1"/>
</dbReference>
<evidence type="ECO:0000259" key="6">
    <source>
        <dbReference type="Pfam" id="PF01494"/>
    </source>
</evidence>
<dbReference type="EMBL" id="KN832870">
    <property type="protein sequence ID" value="KIN08781.1"/>
    <property type="molecule type" value="Genomic_DNA"/>
</dbReference>
<reference evidence="8" key="2">
    <citation type="submission" date="2015-01" db="EMBL/GenBank/DDBJ databases">
        <title>Evolutionary Origins and Diversification of the Mycorrhizal Mutualists.</title>
        <authorList>
            <consortium name="DOE Joint Genome Institute"/>
            <consortium name="Mycorrhizal Genomics Consortium"/>
            <person name="Kohler A."/>
            <person name="Kuo A."/>
            <person name="Nagy L.G."/>
            <person name="Floudas D."/>
            <person name="Copeland A."/>
            <person name="Barry K.W."/>
            <person name="Cichocki N."/>
            <person name="Veneault-Fourrey C."/>
            <person name="LaButti K."/>
            <person name="Lindquist E.A."/>
            <person name="Lipzen A."/>
            <person name="Lundell T."/>
            <person name="Morin E."/>
            <person name="Murat C."/>
            <person name="Riley R."/>
            <person name="Ohm R."/>
            <person name="Sun H."/>
            <person name="Tunlid A."/>
            <person name="Henrissat B."/>
            <person name="Grigoriev I.V."/>
            <person name="Hibbett D.S."/>
            <person name="Martin F."/>
        </authorList>
    </citation>
    <scope>NUCLEOTIDE SEQUENCE [LARGE SCALE GENOMIC DNA]</scope>
    <source>
        <strain evidence="8">Zn</strain>
    </source>
</reference>
<keyword evidence="5" id="KW-0503">Monooxygenase</keyword>
<dbReference type="PANTHER" id="PTHR47178:SF1">
    <property type="entry name" value="FAD-BINDING DOMAIN-CONTAINING PROTEIN-RELATED"/>
    <property type="match status" value="1"/>
</dbReference>
<reference evidence="7 8" key="1">
    <citation type="submission" date="2014-04" db="EMBL/GenBank/DDBJ databases">
        <authorList>
            <consortium name="DOE Joint Genome Institute"/>
            <person name="Kuo A."/>
            <person name="Martino E."/>
            <person name="Perotto S."/>
            <person name="Kohler A."/>
            <person name="Nagy L.G."/>
            <person name="Floudas D."/>
            <person name="Copeland A."/>
            <person name="Barry K.W."/>
            <person name="Cichocki N."/>
            <person name="Veneault-Fourrey C."/>
            <person name="LaButti K."/>
            <person name="Lindquist E.A."/>
            <person name="Lipzen A."/>
            <person name="Lundell T."/>
            <person name="Morin E."/>
            <person name="Murat C."/>
            <person name="Sun H."/>
            <person name="Tunlid A."/>
            <person name="Henrissat B."/>
            <person name="Grigoriev I.V."/>
            <person name="Hibbett D.S."/>
            <person name="Martin F."/>
            <person name="Nordberg H.P."/>
            <person name="Cantor M.N."/>
            <person name="Hua S.X."/>
        </authorList>
    </citation>
    <scope>NUCLEOTIDE SEQUENCE [LARGE SCALE GENOMIC DNA]</scope>
    <source>
        <strain evidence="7 8">Zn</strain>
    </source>
</reference>
<keyword evidence="8" id="KW-1185">Reference proteome</keyword>
<evidence type="ECO:0000256" key="4">
    <source>
        <dbReference type="ARBA" id="ARBA00023002"/>
    </source>
</evidence>
<keyword evidence="2" id="KW-0285">Flavoprotein</keyword>
<dbReference type="GO" id="GO:0071949">
    <property type="term" value="F:FAD binding"/>
    <property type="evidence" value="ECO:0007669"/>
    <property type="project" value="InterPro"/>
</dbReference>
<evidence type="ECO:0000256" key="2">
    <source>
        <dbReference type="ARBA" id="ARBA00022630"/>
    </source>
</evidence>
<dbReference type="STRING" id="913774.A0A0C3HKM5"/>
<evidence type="ECO:0000256" key="3">
    <source>
        <dbReference type="ARBA" id="ARBA00022827"/>
    </source>
</evidence>
<gene>
    <name evidence="7" type="ORF">OIDMADRAFT_153365</name>
</gene>
<evidence type="ECO:0000313" key="7">
    <source>
        <dbReference type="EMBL" id="KIN08781.1"/>
    </source>
</evidence>
<dbReference type="PRINTS" id="PR00420">
    <property type="entry name" value="RNGMNOXGNASE"/>
</dbReference>
<dbReference type="InParanoid" id="A0A0C3HKM5"/>
<evidence type="ECO:0000256" key="1">
    <source>
        <dbReference type="ARBA" id="ARBA00001974"/>
    </source>
</evidence>
<dbReference type="Gene3D" id="3.50.50.60">
    <property type="entry name" value="FAD/NAD(P)-binding domain"/>
    <property type="match status" value="1"/>
</dbReference>